<gene>
    <name evidence="2" type="ORF">LTR62_005800</name>
</gene>
<dbReference type="Gene3D" id="3.90.1200.10">
    <property type="match status" value="1"/>
</dbReference>
<dbReference type="AlphaFoldDB" id="A0AAN7TE34"/>
<evidence type="ECO:0000259" key="1">
    <source>
        <dbReference type="Pfam" id="PF01636"/>
    </source>
</evidence>
<dbReference type="InterPro" id="IPR011009">
    <property type="entry name" value="Kinase-like_dom_sf"/>
</dbReference>
<comment type="caution">
    <text evidence="2">The sequence shown here is derived from an EMBL/GenBank/DDBJ whole genome shotgun (WGS) entry which is preliminary data.</text>
</comment>
<reference evidence="2" key="1">
    <citation type="submission" date="2023-08" db="EMBL/GenBank/DDBJ databases">
        <title>Black Yeasts Isolated from many extreme environments.</title>
        <authorList>
            <person name="Coleine C."/>
            <person name="Stajich J.E."/>
            <person name="Selbmann L."/>
        </authorList>
    </citation>
    <scope>NUCLEOTIDE SEQUENCE</scope>
    <source>
        <strain evidence="2">CCFEE 5401</strain>
    </source>
</reference>
<dbReference type="Pfam" id="PF01636">
    <property type="entry name" value="APH"/>
    <property type="match status" value="1"/>
</dbReference>
<dbReference type="Proteomes" id="UP001310890">
    <property type="component" value="Unassembled WGS sequence"/>
</dbReference>
<evidence type="ECO:0000313" key="3">
    <source>
        <dbReference type="Proteomes" id="UP001310890"/>
    </source>
</evidence>
<proteinExistence type="predicted"/>
<name>A0AAN7TE34_9PEZI</name>
<dbReference type="SUPFAM" id="SSF56112">
    <property type="entry name" value="Protein kinase-like (PK-like)"/>
    <property type="match status" value="1"/>
</dbReference>
<protein>
    <recommendedName>
        <fullName evidence="1">Aminoglycoside phosphotransferase domain-containing protein</fullName>
    </recommendedName>
</protein>
<sequence>MYSTLLQPPNPPDEPPQLALSAPEIKACHNYASHHFPSHTVEPTPQGACSYILLLTPFTSSNALPTILQFRLPQYALPSQTLTLPHRVYGALAPQTKELASLPLSKRDGVQVLSMSCIPGSRFSDLQPGRTADLSPRDLGRMGQPMRSFASFFAGQWATRSSSLGCDGAGGRVGGSLVTRLYRLERELPAAQLRAVAREVWEAVEAGGLDACGLVFTHGDLLSANVIVDPETWRIQGIVDWAESEVLSFGLGLYGLEHLLGFIGPSAVEKEGQEWIYYSQADELRRIFWRSFHLRIPGGFCGEGRRAVELGFKVGVLLWHGFAWDEGRIDRVVGFERDGVEVEYLYGFLGVACEGVRRDSTVEECTMVG</sequence>
<evidence type="ECO:0000313" key="2">
    <source>
        <dbReference type="EMBL" id="KAK5110449.1"/>
    </source>
</evidence>
<dbReference type="EMBL" id="JAVRRL010000049">
    <property type="protein sequence ID" value="KAK5110449.1"/>
    <property type="molecule type" value="Genomic_DNA"/>
</dbReference>
<organism evidence="2 3">
    <name type="scientific">Meristemomyces frigidus</name>
    <dbReference type="NCBI Taxonomy" id="1508187"/>
    <lineage>
        <taxon>Eukaryota</taxon>
        <taxon>Fungi</taxon>
        <taxon>Dikarya</taxon>
        <taxon>Ascomycota</taxon>
        <taxon>Pezizomycotina</taxon>
        <taxon>Dothideomycetes</taxon>
        <taxon>Dothideomycetidae</taxon>
        <taxon>Mycosphaerellales</taxon>
        <taxon>Teratosphaeriaceae</taxon>
        <taxon>Meristemomyces</taxon>
    </lineage>
</organism>
<accession>A0AAN7TE34</accession>
<feature type="domain" description="Aminoglycoside phosphotransferase" evidence="1">
    <location>
        <begin position="183"/>
        <end position="244"/>
    </location>
</feature>
<dbReference type="InterPro" id="IPR002575">
    <property type="entry name" value="Aminoglycoside_PTrfase"/>
</dbReference>